<gene>
    <name evidence="3" type="ORF">FB466_1507</name>
</gene>
<feature type="signal peptide" evidence="2">
    <location>
        <begin position="1"/>
        <end position="26"/>
    </location>
</feature>
<keyword evidence="4" id="KW-1185">Reference proteome</keyword>
<evidence type="ECO:0000313" key="4">
    <source>
        <dbReference type="Proteomes" id="UP000318331"/>
    </source>
</evidence>
<keyword evidence="2" id="KW-0732">Signal</keyword>
<proteinExistence type="predicted"/>
<dbReference type="RefSeq" id="WP_141917252.1">
    <property type="nucleotide sequence ID" value="NZ_BAAAYS010000021.1"/>
</dbReference>
<dbReference type="AlphaFoldDB" id="A0A543HY41"/>
<comment type="caution">
    <text evidence="3">The sequence shown here is derived from an EMBL/GenBank/DDBJ whole genome shotgun (WGS) entry which is preliminary data.</text>
</comment>
<feature type="compositionally biased region" description="Low complexity" evidence="1">
    <location>
        <begin position="36"/>
        <end position="52"/>
    </location>
</feature>
<dbReference type="Proteomes" id="UP000318331">
    <property type="component" value="Unassembled WGS sequence"/>
</dbReference>
<organism evidence="3 4">
    <name type="scientific">Klugiella xanthotipulae</name>
    <dbReference type="NCBI Taxonomy" id="244735"/>
    <lineage>
        <taxon>Bacteria</taxon>
        <taxon>Bacillati</taxon>
        <taxon>Actinomycetota</taxon>
        <taxon>Actinomycetes</taxon>
        <taxon>Micrococcales</taxon>
        <taxon>Microbacteriaceae</taxon>
        <taxon>Klugiella</taxon>
    </lineage>
</organism>
<evidence type="ECO:0000256" key="1">
    <source>
        <dbReference type="SAM" id="MobiDB-lite"/>
    </source>
</evidence>
<feature type="region of interest" description="Disordered" evidence="1">
    <location>
        <begin position="28"/>
        <end position="69"/>
    </location>
</feature>
<dbReference type="PROSITE" id="PS51257">
    <property type="entry name" value="PROKAR_LIPOPROTEIN"/>
    <property type="match status" value="1"/>
</dbReference>
<reference evidence="3 4" key="1">
    <citation type="submission" date="2019-06" db="EMBL/GenBank/DDBJ databases">
        <title>Sequencing the genomes of 1000 actinobacteria strains.</title>
        <authorList>
            <person name="Klenk H.-P."/>
        </authorList>
    </citation>
    <scope>NUCLEOTIDE SEQUENCE [LARGE SCALE GENOMIC DNA]</scope>
    <source>
        <strain evidence="3 4">DSM 18031</strain>
    </source>
</reference>
<dbReference type="OrthoDB" id="5122815at2"/>
<name>A0A543HY41_9MICO</name>
<evidence type="ECO:0008006" key="5">
    <source>
        <dbReference type="Google" id="ProtNLM"/>
    </source>
</evidence>
<dbReference type="EMBL" id="VFPN01000002">
    <property type="protein sequence ID" value="TQM63251.1"/>
    <property type="molecule type" value="Genomic_DNA"/>
</dbReference>
<sequence>MTSRIARPLSLMTAALLAAGTLSACASSDSNPVGLPTSPASPSAPPTTTTPATPAPTTPANGTIAGTDPGVACDTILPQATVDTVATGFSAREQFSPADPTVKDVITAGGTLCAWESESGGFSIEMAVITLNDDAVPTATAQYLDKGTPTTLFTADAASFTVQDRADLAQAIKGNTWIVMSSAVFATDAEAAPLMNQALRSF</sequence>
<evidence type="ECO:0000313" key="3">
    <source>
        <dbReference type="EMBL" id="TQM63251.1"/>
    </source>
</evidence>
<evidence type="ECO:0000256" key="2">
    <source>
        <dbReference type="SAM" id="SignalP"/>
    </source>
</evidence>
<accession>A0A543HY41</accession>
<feature type="chain" id="PRO_5022237778" description="DUF3558 domain-containing protein" evidence="2">
    <location>
        <begin position="27"/>
        <end position="202"/>
    </location>
</feature>
<protein>
    <recommendedName>
        <fullName evidence="5">DUF3558 domain-containing protein</fullName>
    </recommendedName>
</protein>